<evidence type="ECO:0000256" key="1">
    <source>
        <dbReference type="ARBA" id="ARBA00001970"/>
    </source>
</evidence>
<accession>A0ABR1GUR4</accession>
<keyword evidence="5" id="KW-0456">Lyase</keyword>
<reference evidence="7 8" key="1">
    <citation type="journal article" date="2025" name="Microbiol. Resour. Announc.">
        <title>Draft genome sequences for Neonectria magnoliae and Neonectria punicea, canker pathogens of Liriodendron tulipifera and Acer saccharum in West Virginia.</title>
        <authorList>
            <person name="Petronek H.M."/>
            <person name="Kasson M.T."/>
            <person name="Metheny A.M."/>
            <person name="Stauder C.M."/>
            <person name="Lovett B."/>
            <person name="Lynch S.C."/>
            <person name="Garnas J.R."/>
            <person name="Kasson L.R."/>
            <person name="Stajich J.E."/>
        </authorList>
    </citation>
    <scope>NUCLEOTIDE SEQUENCE [LARGE SCALE GENOMIC DNA]</scope>
    <source>
        <strain evidence="7 8">NRRL 64653</strain>
    </source>
</reference>
<dbReference type="InterPro" id="IPR025702">
    <property type="entry name" value="OXD"/>
</dbReference>
<evidence type="ECO:0008006" key="9">
    <source>
        <dbReference type="Google" id="ProtNLM"/>
    </source>
</evidence>
<dbReference type="PROSITE" id="PS51257">
    <property type="entry name" value="PROKAR_LIPOPROTEIN"/>
    <property type="match status" value="1"/>
</dbReference>
<proteinExistence type="predicted"/>
<sequence>MLRSRFPTAHHFTVSIFGCQYHANSPNATKQQLINGFESLIKGAALHVEELEQNNLPSKVWMSYWPSPQAFKSWWETAETASFWDSLPNDAGFWRETVSFPATRAMYESNGENPSGFGHCGELLGLNGKTGYWGAYRSRMTPATPDDKFSSPLSTTPEPRPLTDKIRHGRVRMTQFPDNICFVVEGQDYSAMKEKERTYWNENFDGLTKQWITNVVTSGPSQGMLSARACHSFAGDKTLGATNIKANGSSLKTDGSTIFPGLDYVRQVQVLFWLDLAKMEHMGRWDKVHVKLRRRFMETYAPGGAVEDGDLLLWVDVGVLKGNEVDAEYVGCYDGTGFLAYDDHPEFASKIDDSAVGLPAFFDEPIASEPIEW</sequence>
<dbReference type="EMBL" id="JAZAVJ010000157">
    <property type="protein sequence ID" value="KAK7409260.1"/>
    <property type="molecule type" value="Genomic_DNA"/>
</dbReference>
<name>A0ABR1GUR4_9HYPO</name>
<dbReference type="Pfam" id="PF13816">
    <property type="entry name" value="Dehydratase_hem"/>
    <property type="match status" value="1"/>
</dbReference>
<evidence type="ECO:0000256" key="3">
    <source>
        <dbReference type="ARBA" id="ARBA00022723"/>
    </source>
</evidence>
<evidence type="ECO:0000256" key="2">
    <source>
        <dbReference type="ARBA" id="ARBA00022617"/>
    </source>
</evidence>
<evidence type="ECO:0000256" key="6">
    <source>
        <dbReference type="SAM" id="MobiDB-lite"/>
    </source>
</evidence>
<comment type="caution">
    <text evidence="7">The sequence shown here is derived from an EMBL/GenBank/DDBJ whole genome shotgun (WGS) entry which is preliminary data.</text>
</comment>
<gene>
    <name evidence="7" type="ORF">QQX98_008570</name>
</gene>
<keyword evidence="3" id="KW-0479">Metal-binding</keyword>
<evidence type="ECO:0000256" key="5">
    <source>
        <dbReference type="ARBA" id="ARBA00023239"/>
    </source>
</evidence>
<protein>
    <recommendedName>
        <fullName evidence="9">Phenylacetaldoxime dehydratase</fullName>
    </recommendedName>
</protein>
<dbReference type="Proteomes" id="UP001498476">
    <property type="component" value="Unassembled WGS sequence"/>
</dbReference>
<feature type="region of interest" description="Disordered" evidence="6">
    <location>
        <begin position="143"/>
        <end position="163"/>
    </location>
</feature>
<evidence type="ECO:0000313" key="7">
    <source>
        <dbReference type="EMBL" id="KAK7409260.1"/>
    </source>
</evidence>
<keyword evidence="4" id="KW-0408">Iron</keyword>
<evidence type="ECO:0000313" key="8">
    <source>
        <dbReference type="Proteomes" id="UP001498476"/>
    </source>
</evidence>
<comment type="cofactor">
    <cofactor evidence="1">
        <name>heme b</name>
        <dbReference type="ChEBI" id="CHEBI:60344"/>
    </cofactor>
</comment>
<keyword evidence="2" id="KW-0349">Heme</keyword>
<evidence type="ECO:0000256" key="4">
    <source>
        <dbReference type="ARBA" id="ARBA00023004"/>
    </source>
</evidence>
<keyword evidence="8" id="KW-1185">Reference proteome</keyword>
<organism evidence="7 8">
    <name type="scientific">Neonectria punicea</name>
    <dbReference type="NCBI Taxonomy" id="979145"/>
    <lineage>
        <taxon>Eukaryota</taxon>
        <taxon>Fungi</taxon>
        <taxon>Dikarya</taxon>
        <taxon>Ascomycota</taxon>
        <taxon>Pezizomycotina</taxon>
        <taxon>Sordariomycetes</taxon>
        <taxon>Hypocreomycetidae</taxon>
        <taxon>Hypocreales</taxon>
        <taxon>Nectriaceae</taxon>
        <taxon>Neonectria</taxon>
    </lineage>
</organism>